<feature type="domain" description="Glycosyltransferase family 28 N-terminal" evidence="1">
    <location>
        <begin position="4"/>
        <end position="57"/>
    </location>
</feature>
<evidence type="ECO:0000313" key="4">
    <source>
        <dbReference type="Proteomes" id="UP000179734"/>
    </source>
</evidence>
<feature type="domain" description="Erythromycin biosynthesis protein CIII-like C-terminal" evidence="2">
    <location>
        <begin position="286"/>
        <end position="408"/>
    </location>
</feature>
<name>A0A1S1NFV5_9MYCO</name>
<dbReference type="Proteomes" id="UP000179734">
    <property type="component" value="Unassembled WGS sequence"/>
</dbReference>
<gene>
    <name evidence="3" type="ORF">BKN37_18805</name>
</gene>
<dbReference type="CDD" id="cd03784">
    <property type="entry name" value="GT1_Gtf-like"/>
    <property type="match status" value="1"/>
</dbReference>
<dbReference type="InterPro" id="IPR004276">
    <property type="entry name" value="GlycoTrans_28_N"/>
</dbReference>
<dbReference type="GO" id="GO:0033072">
    <property type="term" value="P:vancomycin biosynthetic process"/>
    <property type="evidence" value="ECO:0007669"/>
    <property type="project" value="UniProtKB-ARBA"/>
</dbReference>
<dbReference type="SUPFAM" id="SSF53756">
    <property type="entry name" value="UDP-Glycosyltransferase/glycogen phosphorylase"/>
    <property type="match status" value="1"/>
</dbReference>
<organism evidence="3 4">
    <name type="scientific">Mycobacterium talmoniae</name>
    <dbReference type="NCBI Taxonomy" id="1858794"/>
    <lineage>
        <taxon>Bacteria</taxon>
        <taxon>Bacillati</taxon>
        <taxon>Actinomycetota</taxon>
        <taxon>Actinomycetes</taxon>
        <taxon>Mycobacteriales</taxon>
        <taxon>Mycobacteriaceae</taxon>
        <taxon>Mycobacterium</taxon>
    </lineage>
</organism>
<dbReference type="InterPro" id="IPR002213">
    <property type="entry name" value="UDP_glucos_trans"/>
</dbReference>
<dbReference type="PANTHER" id="PTHR48050">
    <property type="entry name" value="STEROL 3-BETA-GLUCOSYLTRANSFERASE"/>
    <property type="match status" value="1"/>
</dbReference>
<evidence type="ECO:0000313" key="3">
    <source>
        <dbReference type="EMBL" id="OHU99779.1"/>
    </source>
</evidence>
<dbReference type="GO" id="GO:0016758">
    <property type="term" value="F:hexosyltransferase activity"/>
    <property type="evidence" value="ECO:0007669"/>
    <property type="project" value="InterPro"/>
</dbReference>
<keyword evidence="3" id="KW-0808">Transferase</keyword>
<accession>A0A1S1NFV5</accession>
<dbReference type="AlphaFoldDB" id="A0A1S1NFV5"/>
<comment type="caution">
    <text evidence="3">The sequence shown here is derived from an EMBL/GenBank/DDBJ whole genome shotgun (WGS) entry which is preliminary data.</text>
</comment>
<dbReference type="Gene3D" id="3.40.50.2000">
    <property type="entry name" value="Glycogen Phosphorylase B"/>
    <property type="match status" value="2"/>
</dbReference>
<dbReference type="GO" id="GO:0005975">
    <property type="term" value="P:carbohydrate metabolic process"/>
    <property type="evidence" value="ECO:0007669"/>
    <property type="project" value="InterPro"/>
</dbReference>
<protein>
    <submittedName>
        <fullName evidence="3">Sterol 3-beta-glucosyltransferase</fullName>
    </submittedName>
</protein>
<dbReference type="InterPro" id="IPR050426">
    <property type="entry name" value="Glycosyltransferase_28"/>
</dbReference>
<evidence type="ECO:0000259" key="2">
    <source>
        <dbReference type="Pfam" id="PF06722"/>
    </source>
</evidence>
<dbReference type="GO" id="GO:0008194">
    <property type="term" value="F:UDP-glycosyltransferase activity"/>
    <property type="evidence" value="ECO:0007669"/>
    <property type="project" value="InterPro"/>
</dbReference>
<dbReference type="EMBL" id="MLQM01000119">
    <property type="protein sequence ID" value="OHU99779.1"/>
    <property type="molecule type" value="Genomic_DNA"/>
</dbReference>
<dbReference type="PANTHER" id="PTHR48050:SF13">
    <property type="entry name" value="STEROL 3-BETA-GLUCOSYLTRANSFERASE UGT80A2"/>
    <property type="match status" value="1"/>
</dbReference>
<dbReference type="InterPro" id="IPR010610">
    <property type="entry name" value="EryCIII-like_C"/>
</dbReference>
<dbReference type="FunFam" id="3.40.50.2000:FF:000009">
    <property type="entry name" value="Sterol 3-beta-glucosyltransferase UGT80A2"/>
    <property type="match status" value="1"/>
</dbReference>
<sequence length="414" mass="42998">MSSIVIIAVGSRGDVAPLTGVGVALQRAGHDVAIAAYTPFAELIRNCGLGFRELPAQLEPTAEGAEVSPVRALAAFASPAGMRALGNDIIAAVADQPADMLLLSPFAELVGHPLAAAKGIPSLGVRLQPLSATAQYPPAVLGAWSAGALGNRLAANTGARLVDRLYGGVVAEFRRALGLPRASARRLRRHRSATQWPVLHGYSPLVVPRPPDWRPGLEVTGYWWPADAGAWAPPGALTDFLAAGPAPVFLGFGSMMTTAARAEQLSNTIRQAARRAGVRVIVQAGWSGLRVIDDDMVTIGEAPHDWLFPRVAAVAHHCGAGTTAAGLRAGVPAIGLPGYGDGPFWARRLQRLGVCAAAIAQRQLTAARLADAMRAAVTDPRLRHNARRLGSRIAAEDGAARVVAAVAALLGESA</sequence>
<dbReference type="RefSeq" id="WP_071028487.1">
    <property type="nucleotide sequence ID" value="NZ_MLQM01000119.1"/>
</dbReference>
<dbReference type="Pfam" id="PF03033">
    <property type="entry name" value="Glyco_transf_28"/>
    <property type="match status" value="1"/>
</dbReference>
<keyword evidence="4" id="KW-1185">Reference proteome</keyword>
<proteinExistence type="predicted"/>
<evidence type="ECO:0000259" key="1">
    <source>
        <dbReference type="Pfam" id="PF03033"/>
    </source>
</evidence>
<reference evidence="3 4" key="1">
    <citation type="submission" date="2016-10" db="EMBL/GenBank/DDBJ databases">
        <title>Genome sequence of Mycobacterium talmonii.</title>
        <authorList>
            <person name="Greninger A.L."/>
            <person name="Elliott B."/>
            <person name="Vasireddy S."/>
            <person name="Vasireddy R."/>
        </authorList>
    </citation>
    <scope>NUCLEOTIDE SEQUENCE [LARGE SCALE GENOMIC DNA]</scope>
    <source>
        <strain evidence="4">NE-TNMC-100812</strain>
    </source>
</reference>
<dbReference type="Pfam" id="PF06722">
    <property type="entry name" value="EryCIII-like_C"/>
    <property type="match status" value="1"/>
</dbReference>